<reference evidence="2" key="1">
    <citation type="submission" date="2023-11" db="EMBL/GenBank/DDBJ databases">
        <title>Genome assemblies of two species of porcelain crab, Petrolisthes cinctipes and Petrolisthes manimaculis (Anomura: Porcellanidae).</title>
        <authorList>
            <person name="Angst P."/>
        </authorList>
    </citation>
    <scope>NUCLEOTIDE SEQUENCE</scope>
    <source>
        <strain evidence="2">PB745_02</strain>
        <tissue evidence="2">Gill</tissue>
    </source>
</reference>
<protein>
    <recommendedName>
        <fullName evidence="1">PKD/REJ-like domain-containing protein</fullName>
    </recommendedName>
</protein>
<dbReference type="EMBL" id="JAWZYT010004893">
    <property type="protein sequence ID" value="KAK4292234.1"/>
    <property type="molecule type" value="Genomic_DNA"/>
</dbReference>
<evidence type="ECO:0000313" key="2">
    <source>
        <dbReference type="EMBL" id="KAK4292234.1"/>
    </source>
</evidence>
<dbReference type="Proteomes" id="UP001292094">
    <property type="component" value="Unassembled WGS sequence"/>
</dbReference>
<dbReference type="Pfam" id="PF02010">
    <property type="entry name" value="REJ"/>
    <property type="match status" value="1"/>
</dbReference>
<feature type="domain" description="PKD/REJ-like" evidence="1">
    <location>
        <begin position="5"/>
        <end position="180"/>
    </location>
</feature>
<dbReference type="InterPro" id="IPR002859">
    <property type="entry name" value="PKD/REJ-like"/>
</dbReference>
<proteinExistence type="predicted"/>
<gene>
    <name evidence="2" type="ORF">Pmani_034987</name>
</gene>
<sequence length="246" mass="26442">MPETVDTTKGTLYLPPRTLHYGLYSVTVIYNVSMTNEDGVLVWETITGESGVNVGKSDLVVVAVKGGAPRIRRGRPTLQTLNLNPGHFSFDPDYPEIPLVSFTWQCREDGHEGGGCWGQGPGMMSNASPNFSISVNLFRTPYITYKIEVATRSKDGRTSGTRVEVEVVEGDPPTLTSACSPPWICRQVEGAQLVNPQKLILESGCVVEAGEEAVGEDGCGKVPLNVAGVAGSLIQPLDVMDVGRYL</sequence>
<dbReference type="AlphaFoldDB" id="A0AAE1TQY2"/>
<name>A0AAE1TQY2_9EUCA</name>
<comment type="caution">
    <text evidence="2">The sequence shown here is derived from an EMBL/GenBank/DDBJ whole genome shotgun (WGS) entry which is preliminary data.</text>
</comment>
<evidence type="ECO:0000313" key="3">
    <source>
        <dbReference type="Proteomes" id="UP001292094"/>
    </source>
</evidence>
<accession>A0AAE1TQY2</accession>
<keyword evidence="3" id="KW-1185">Reference proteome</keyword>
<evidence type="ECO:0000259" key="1">
    <source>
        <dbReference type="Pfam" id="PF02010"/>
    </source>
</evidence>
<organism evidence="2 3">
    <name type="scientific">Petrolisthes manimaculis</name>
    <dbReference type="NCBI Taxonomy" id="1843537"/>
    <lineage>
        <taxon>Eukaryota</taxon>
        <taxon>Metazoa</taxon>
        <taxon>Ecdysozoa</taxon>
        <taxon>Arthropoda</taxon>
        <taxon>Crustacea</taxon>
        <taxon>Multicrustacea</taxon>
        <taxon>Malacostraca</taxon>
        <taxon>Eumalacostraca</taxon>
        <taxon>Eucarida</taxon>
        <taxon>Decapoda</taxon>
        <taxon>Pleocyemata</taxon>
        <taxon>Anomura</taxon>
        <taxon>Galatheoidea</taxon>
        <taxon>Porcellanidae</taxon>
        <taxon>Petrolisthes</taxon>
    </lineage>
</organism>